<keyword evidence="2" id="KW-0812">Transmembrane</keyword>
<organism evidence="3 4">
    <name type="scientific">Clostridium beijerinckii</name>
    <name type="common">Clostridium MP</name>
    <dbReference type="NCBI Taxonomy" id="1520"/>
    <lineage>
        <taxon>Bacteria</taxon>
        <taxon>Bacillati</taxon>
        <taxon>Bacillota</taxon>
        <taxon>Clostridia</taxon>
        <taxon>Eubacteriales</taxon>
        <taxon>Clostridiaceae</taxon>
        <taxon>Clostridium</taxon>
    </lineage>
</organism>
<dbReference type="AlphaFoldDB" id="A0A0B5QFN7"/>
<accession>A0A0B5QFN7</accession>
<dbReference type="STRING" id="1520.LF65_00091"/>
<proteinExistence type="predicted"/>
<feature type="region of interest" description="Disordered" evidence="1">
    <location>
        <begin position="77"/>
        <end position="126"/>
    </location>
</feature>
<sequence>MENMERKKKFHERTWFCILMLLLICPAGVFLLWKNKIFNKVVRVVLSVIAIPVTFVGVIFWMAMFNPRPYIEKSKQDIAERNEEASKNSSSKSESKLKDDSDIENKSEDNKNDTSENNESAEDNSNINKADSIIKNIYEQYKKSSEPKTEEFLRDPDSFAGKNIMYSGKIVQVLEGNEETPTNIIIENNIDGKKVNILYDRKQGQPRYLENDYITVLGVFDRIEGMESLAGESIPMPIIDCTYIDFSYNMARIVNACKTMDSLNKEYRLEMTDKTYNESNGKAGNLFKVYYLDTSKYDSKLLYSNGFESAWYTNETNLLSEFFFKEKLDAK</sequence>
<gene>
    <name evidence="3" type="ORF">LF65_00091</name>
</gene>
<protein>
    <submittedName>
        <fullName evidence="3">Uncharacterized protein</fullName>
    </submittedName>
</protein>
<evidence type="ECO:0000313" key="4">
    <source>
        <dbReference type="Proteomes" id="UP000031866"/>
    </source>
</evidence>
<dbReference type="EMBL" id="CP010086">
    <property type="protein sequence ID" value="AJG96782.1"/>
    <property type="molecule type" value="Genomic_DNA"/>
</dbReference>
<feature type="transmembrane region" description="Helical" evidence="2">
    <location>
        <begin position="45"/>
        <end position="65"/>
    </location>
</feature>
<evidence type="ECO:0000256" key="1">
    <source>
        <dbReference type="SAM" id="MobiDB-lite"/>
    </source>
</evidence>
<dbReference type="KEGG" id="cbei:LF65_00091"/>
<keyword evidence="2" id="KW-0472">Membrane</keyword>
<evidence type="ECO:0000256" key="2">
    <source>
        <dbReference type="SAM" id="Phobius"/>
    </source>
</evidence>
<dbReference type="RefSeq" id="WP_041893376.1">
    <property type="nucleotide sequence ID" value="NZ_CP010086.2"/>
</dbReference>
<name>A0A0B5QFN7_CLOBE</name>
<feature type="compositionally biased region" description="Low complexity" evidence="1">
    <location>
        <begin position="115"/>
        <end position="126"/>
    </location>
</feature>
<feature type="compositionally biased region" description="Basic and acidic residues" evidence="1">
    <location>
        <begin position="77"/>
        <end position="86"/>
    </location>
</feature>
<keyword evidence="2" id="KW-1133">Transmembrane helix</keyword>
<evidence type="ECO:0000313" key="3">
    <source>
        <dbReference type="EMBL" id="AJG96782.1"/>
    </source>
</evidence>
<reference evidence="4" key="1">
    <citation type="submission" date="2014-12" db="EMBL/GenBank/DDBJ databases">
        <title>Genome sequence of Clostridium beijerinckii strain 59B.</title>
        <authorList>
            <person name="Little G.T."/>
            <person name="Minton N.P."/>
        </authorList>
    </citation>
    <scope>NUCLEOTIDE SEQUENCE [LARGE SCALE GENOMIC DNA]</scope>
    <source>
        <strain evidence="4">59B</strain>
    </source>
</reference>
<feature type="compositionally biased region" description="Basic and acidic residues" evidence="1">
    <location>
        <begin position="93"/>
        <end position="114"/>
    </location>
</feature>
<dbReference type="Proteomes" id="UP000031866">
    <property type="component" value="Chromosome"/>
</dbReference>
<feature type="transmembrane region" description="Helical" evidence="2">
    <location>
        <begin position="14"/>
        <end position="33"/>
    </location>
</feature>
<dbReference type="OrthoDB" id="1650483at2"/>